<dbReference type="RefSeq" id="XP_018824417.1">
    <property type="nucleotide sequence ID" value="XM_018968872.1"/>
</dbReference>
<evidence type="ECO:0000313" key="3">
    <source>
        <dbReference type="RefSeq" id="XP_018824417.1"/>
    </source>
</evidence>
<proteinExistence type="predicted"/>
<sequence>MTLHGFPSEIACRAFPLTLKGATRVWFGCLRPGTVDNFNELARLFLTQFMASRTRRKPVAYLLTVKQKDDKSLKSYLSLFNKERMTTDYQNEKITLAALLGGIWPRNPFMTEIARKTPSTLREFMDRADCYINREDTLQALTTPRKSDLERADKKKANRHQGSNQGVYKKRTYETKSLFR</sequence>
<dbReference type="InterPro" id="IPR005162">
    <property type="entry name" value="Retrotrans_gag_dom"/>
</dbReference>
<accession>A0A2I4EYE7</accession>
<evidence type="ECO:0000313" key="2">
    <source>
        <dbReference type="Proteomes" id="UP000235220"/>
    </source>
</evidence>
<protein>
    <submittedName>
        <fullName evidence="3">Uncharacterized protein LOC108993839</fullName>
    </submittedName>
</protein>
<reference evidence="3" key="1">
    <citation type="submission" date="2025-08" db="UniProtKB">
        <authorList>
            <consortium name="RefSeq"/>
        </authorList>
    </citation>
    <scope>IDENTIFICATION</scope>
    <source>
        <tissue evidence="3">Leaves</tissue>
    </source>
</reference>
<dbReference type="PANTHER" id="PTHR33223">
    <property type="entry name" value="CCHC-TYPE DOMAIN-CONTAINING PROTEIN"/>
    <property type="match status" value="1"/>
</dbReference>
<dbReference type="Proteomes" id="UP000235220">
    <property type="component" value="Chromosome 12"/>
</dbReference>
<dbReference type="PANTHER" id="PTHR33223:SF10">
    <property type="entry name" value="AMINOTRANSFERASE-LIKE PLANT MOBILE DOMAIN-CONTAINING PROTEIN"/>
    <property type="match status" value="1"/>
</dbReference>
<dbReference type="KEGG" id="jre:108993839"/>
<organism evidence="2 3">
    <name type="scientific">Juglans regia</name>
    <name type="common">English walnut</name>
    <dbReference type="NCBI Taxonomy" id="51240"/>
    <lineage>
        <taxon>Eukaryota</taxon>
        <taxon>Viridiplantae</taxon>
        <taxon>Streptophyta</taxon>
        <taxon>Embryophyta</taxon>
        <taxon>Tracheophyta</taxon>
        <taxon>Spermatophyta</taxon>
        <taxon>Magnoliopsida</taxon>
        <taxon>eudicotyledons</taxon>
        <taxon>Gunneridae</taxon>
        <taxon>Pentapetalae</taxon>
        <taxon>rosids</taxon>
        <taxon>fabids</taxon>
        <taxon>Fagales</taxon>
        <taxon>Juglandaceae</taxon>
        <taxon>Juglans</taxon>
    </lineage>
</organism>
<dbReference type="GeneID" id="108993839"/>
<dbReference type="STRING" id="51240.A0A2I4EYE7"/>
<dbReference type="Pfam" id="PF03732">
    <property type="entry name" value="Retrotrans_gag"/>
    <property type="match status" value="1"/>
</dbReference>
<dbReference type="AlphaFoldDB" id="A0A2I4EYE7"/>
<gene>
    <name evidence="3" type="primary">LOC108993839</name>
</gene>
<dbReference type="OrthoDB" id="1752139at2759"/>
<name>A0A2I4EYE7_JUGRE</name>
<feature type="region of interest" description="Disordered" evidence="1">
    <location>
        <begin position="142"/>
        <end position="180"/>
    </location>
</feature>
<feature type="compositionally biased region" description="Basic and acidic residues" evidence="1">
    <location>
        <begin position="145"/>
        <end position="155"/>
    </location>
</feature>
<keyword evidence="2" id="KW-1185">Reference proteome</keyword>
<evidence type="ECO:0000256" key="1">
    <source>
        <dbReference type="SAM" id="MobiDB-lite"/>
    </source>
</evidence>
<dbReference type="Gramene" id="Jr12_08320_p1">
    <property type="protein sequence ID" value="cds.Jr12_08320_p1"/>
    <property type="gene ID" value="Jr12_08320"/>
</dbReference>